<evidence type="ECO:0000256" key="1">
    <source>
        <dbReference type="ARBA" id="ARBA00022475"/>
    </source>
</evidence>
<name>A0A7U3YMA8_DESPD</name>
<keyword evidence="3 12" id="KW-0874">Quinone</keyword>
<feature type="binding site" evidence="12">
    <location>
        <position position="115"/>
    </location>
    <ligand>
        <name>[4Fe-4S] cluster</name>
        <dbReference type="ChEBI" id="CHEBI:49883"/>
        <label>2</label>
    </ligand>
</feature>
<dbReference type="GO" id="GO:0005506">
    <property type="term" value="F:iron ion binding"/>
    <property type="evidence" value="ECO:0007669"/>
    <property type="project" value="UniProtKB-UniRule"/>
</dbReference>
<feature type="binding site" evidence="12">
    <location>
        <position position="68"/>
    </location>
    <ligand>
        <name>[4Fe-4S] cluster</name>
        <dbReference type="ChEBI" id="CHEBI:49883"/>
        <label>1</label>
    </ligand>
</feature>
<dbReference type="PROSITE" id="PS00198">
    <property type="entry name" value="4FE4S_FER_1"/>
    <property type="match status" value="1"/>
</dbReference>
<feature type="binding site" evidence="12">
    <location>
        <position position="74"/>
    </location>
    <ligand>
        <name>[4Fe-4S] cluster</name>
        <dbReference type="ChEBI" id="CHEBI:49883"/>
        <label>1</label>
    </ligand>
</feature>
<dbReference type="NCBIfam" id="TIGR01971">
    <property type="entry name" value="NuoI"/>
    <property type="match status" value="1"/>
</dbReference>
<feature type="domain" description="4Fe-4S ferredoxin-type" evidence="14">
    <location>
        <begin position="59"/>
        <end position="88"/>
    </location>
</feature>
<keyword evidence="6 12" id="KW-1278">Translocase</keyword>
<evidence type="ECO:0000256" key="6">
    <source>
        <dbReference type="ARBA" id="ARBA00022967"/>
    </source>
</evidence>
<evidence type="ECO:0000256" key="12">
    <source>
        <dbReference type="HAMAP-Rule" id="MF_01351"/>
    </source>
</evidence>
<keyword evidence="4 12" id="KW-0479">Metal-binding</keyword>
<comment type="catalytic activity">
    <reaction evidence="12">
        <text>a quinone + NADH + 5 H(+)(in) = a quinol + NAD(+) + 4 H(+)(out)</text>
        <dbReference type="Rhea" id="RHEA:57888"/>
        <dbReference type="ChEBI" id="CHEBI:15378"/>
        <dbReference type="ChEBI" id="CHEBI:24646"/>
        <dbReference type="ChEBI" id="CHEBI:57540"/>
        <dbReference type="ChEBI" id="CHEBI:57945"/>
        <dbReference type="ChEBI" id="CHEBI:132124"/>
    </reaction>
</comment>
<dbReference type="EC" id="7.1.1.-" evidence="12"/>
<reference evidence="15 16" key="1">
    <citation type="journal article" date="2011" name="Stand. Genomic Sci.">
        <title>Complete genome sequence of Desulfobulbus propionicus type strain (1pr3).</title>
        <authorList>
            <person name="Pagani I."/>
            <person name="Lapidus A."/>
            <person name="Nolan M."/>
            <person name="Lucas S."/>
            <person name="Hammon N."/>
            <person name="Deshpande S."/>
            <person name="Cheng J.F."/>
            <person name="Chertkov O."/>
            <person name="Davenport K."/>
            <person name="Tapia R."/>
            <person name="Han C."/>
            <person name="Goodwin L."/>
            <person name="Pitluck S."/>
            <person name="Liolios K."/>
            <person name="Mavromatis K."/>
            <person name="Ivanova N."/>
            <person name="Mikhailova N."/>
            <person name="Pati A."/>
            <person name="Chen A."/>
            <person name="Palaniappan K."/>
            <person name="Land M."/>
            <person name="Hauser L."/>
            <person name="Chang Y.J."/>
            <person name="Jeffries C.D."/>
            <person name="Detter J.C."/>
            <person name="Brambilla E."/>
            <person name="Kannan K.P."/>
            <person name="Djao O.D."/>
            <person name="Rohde M."/>
            <person name="Pukall R."/>
            <person name="Spring S."/>
            <person name="Goker M."/>
            <person name="Sikorski J."/>
            <person name="Woyke T."/>
            <person name="Bristow J."/>
            <person name="Eisen J.A."/>
            <person name="Markowitz V."/>
            <person name="Hugenholtz P."/>
            <person name="Kyrpides N.C."/>
            <person name="Klenk H.P."/>
        </authorList>
    </citation>
    <scope>NUCLEOTIDE SEQUENCE [LARGE SCALE GENOMIC DNA]</scope>
    <source>
        <strain evidence="16">ATCC 33891 / DSM 2032 / 1pr3</strain>
    </source>
</reference>
<dbReference type="PANTHER" id="PTHR10849">
    <property type="entry name" value="NADH DEHYDROGENASE UBIQUINONE IRON-SULFUR PROTEIN 8, MITOCHONDRIAL"/>
    <property type="match status" value="1"/>
</dbReference>
<dbReference type="InterPro" id="IPR017896">
    <property type="entry name" value="4Fe4S_Fe-S-bd"/>
</dbReference>
<evidence type="ECO:0000256" key="10">
    <source>
        <dbReference type="ARBA" id="ARBA00023075"/>
    </source>
</evidence>
<dbReference type="InterPro" id="IPR010226">
    <property type="entry name" value="NADH_quinone_OxRdtase_chainI"/>
</dbReference>
<dbReference type="GO" id="GO:0048038">
    <property type="term" value="F:quinone binding"/>
    <property type="evidence" value="ECO:0007669"/>
    <property type="project" value="UniProtKB-KW"/>
</dbReference>
<keyword evidence="12" id="KW-0997">Cell inner membrane</keyword>
<dbReference type="PANTHER" id="PTHR10849:SF24">
    <property type="entry name" value="NADH-QUINONE OXIDOREDUCTASE SUBUNIT I 2"/>
    <property type="match status" value="1"/>
</dbReference>
<dbReference type="InterPro" id="IPR017900">
    <property type="entry name" value="4Fe4S_Fe_S_CS"/>
</dbReference>
<keyword evidence="9 12" id="KW-0520">NAD</keyword>
<comment type="function">
    <text evidence="12">NDH-1 shuttles electrons from NADH, via FMN and iron-sulfur (Fe-S) centers, to quinones in the respiratory chain. The immediate electron acceptor for the enzyme in this species is believed to be ubiquinone. Couples the redox reaction to proton translocation (for every two electrons transferred, four hydrogen ions are translocated across the cytoplasmic membrane), and thus conserves the redox energy in a proton gradient.</text>
</comment>
<dbReference type="Pfam" id="PF12838">
    <property type="entry name" value="Fer4_7"/>
    <property type="match status" value="1"/>
</dbReference>
<sequence length="212" mass="24796">MQIQYKPRRGLLATIFQAEILQGMTLTLKRLFSKPITRQYPEEKPRIRPGFRGQHALVRDPETKDCKCIGCMRCAMVCPSRCIRIRSHKDKEPGSRRIIDCYRIESLRCVYCGYCEEVCPVNAIVLTEVFEYGSYERPSLYFTREQLLANWDRFVAEKGAEMETYVNPFWRPRGLPEEGLPAPKRLPVSPEWSGEQQVVGRKWRQHLPPEQS</sequence>
<keyword evidence="7 12" id="KW-0408">Iron</keyword>
<evidence type="ECO:0000256" key="2">
    <source>
        <dbReference type="ARBA" id="ARBA00022485"/>
    </source>
</evidence>
<keyword evidence="1 12" id="KW-1003">Cell membrane</keyword>
<feature type="binding site" evidence="12">
    <location>
        <position position="71"/>
    </location>
    <ligand>
        <name>[4Fe-4S] cluster</name>
        <dbReference type="ChEBI" id="CHEBI:49883"/>
        <label>1</label>
    </ligand>
</feature>
<dbReference type="PROSITE" id="PS51379">
    <property type="entry name" value="4FE4S_FER_2"/>
    <property type="match status" value="2"/>
</dbReference>
<evidence type="ECO:0000256" key="9">
    <source>
        <dbReference type="ARBA" id="ARBA00023027"/>
    </source>
</evidence>
<feature type="binding site" evidence="12">
    <location>
        <position position="112"/>
    </location>
    <ligand>
        <name>[4Fe-4S] cluster</name>
        <dbReference type="ChEBI" id="CHEBI:49883"/>
        <label>2</label>
    </ligand>
</feature>
<evidence type="ECO:0000256" key="3">
    <source>
        <dbReference type="ARBA" id="ARBA00022719"/>
    </source>
</evidence>
<dbReference type="NCBIfam" id="NF004538">
    <property type="entry name" value="PRK05888.1-4"/>
    <property type="match status" value="1"/>
</dbReference>
<feature type="binding site" evidence="12">
    <location>
        <position position="109"/>
    </location>
    <ligand>
        <name>[4Fe-4S] cluster</name>
        <dbReference type="ChEBI" id="CHEBI:49883"/>
        <label>2</label>
    </ligand>
</feature>
<keyword evidence="8 12" id="KW-0411">Iron-sulfur</keyword>
<dbReference type="Gene3D" id="3.30.70.3270">
    <property type="match status" value="1"/>
</dbReference>
<protein>
    <recommendedName>
        <fullName evidence="12">NADH-quinone oxidoreductase subunit I</fullName>
        <ecNumber evidence="12">7.1.1.-</ecNumber>
    </recommendedName>
    <alternativeName>
        <fullName evidence="12">NADH dehydrogenase I subunit I</fullName>
    </alternativeName>
    <alternativeName>
        <fullName evidence="12">NDH-1 subunit I</fullName>
    </alternativeName>
</protein>
<dbReference type="KEGG" id="dpr:Despr_1866"/>
<dbReference type="GO" id="GO:0005886">
    <property type="term" value="C:plasma membrane"/>
    <property type="evidence" value="ECO:0007669"/>
    <property type="project" value="UniProtKB-SubCell"/>
</dbReference>
<keyword evidence="16" id="KW-1185">Reference proteome</keyword>
<comment type="cofactor">
    <cofactor evidence="12">
        <name>[4Fe-4S] cluster</name>
        <dbReference type="ChEBI" id="CHEBI:49883"/>
    </cofactor>
    <text evidence="12">Binds 2 [4Fe-4S] clusters per subunit.</text>
</comment>
<evidence type="ECO:0000256" key="11">
    <source>
        <dbReference type="ARBA" id="ARBA00023136"/>
    </source>
</evidence>
<evidence type="ECO:0000313" key="15">
    <source>
        <dbReference type="EMBL" id="ADW18014.1"/>
    </source>
</evidence>
<dbReference type="Proteomes" id="UP000006365">
    <property type="component" value="Chromosome"/>
</dbReference>
<evidence type="ECO:0000256" key="7">
    <source>
        <dbReference type="ARBA" id="ARBA00023004"/>
    </source>
</evidence>
<evidence type="ECO:0000256" key="8">
    <source>
        <dbReference type="ARBA" id="ARBA00023014"/>
    </source>
</evidence>
<dbReference type="RefSeq" id="WP_015724554.1">
    <property type="nucleotide sequence ID" value="NC_014972.1"/>
</dbReference>
<evidence type="ECO:0000256" key="4">
    <source>
        <dbReference type="ARBA" id="ARBA00022723"/>
    </source>
</evidence>
<evidence type="ECO:0000256" key="5">
    <source>
        <dbReference type="ARBA" id="ARBA00022737"/>
    </source>
</evidence>
<keyword evidence="2 12" id="KW-0004">4Fe-4S</keyword>
<keyword evidence="5" id="KW-0677">Repeat</keyword>
<evidence type="ECO:0000256" key="13">
    <source>
        <dbReference type="SAM" id="MobiDB-lite"/>
    </source>
</evidence>
<dbReference type="AlphaFoldDB" id="A0A7U3YMA8"/>
<gene>
    <name evidence="12" type="primary">nuoI</name>
    <name evidence="15" type="ordered locus">Despr_1866</name>
</gene>
<dbReference type="GO" id="GO:0050136">
    <property type="term" value="F:NADH dehydrogenase (quinone) (non-electrogenic) activity"/>
    <property type="evidence" value="ECO:0007669"/>
    <property type="project" value="UniProtKB-UniRule"/>
</dbReference>
<keyword evidence="11 12" id="KW-0472">Membrane</keyword>
<dbReference type="HAMAP" id="MF_01351">
    <property type="entry name" value="NDH1_NuoI"/>
    <property type="match status" value="1"/>
</dbReference>
<evidence type="ECO:0000259" key="14">
    <source>
        <dbReference type="PROSITE" id="PS51379"/>
    </source>
</evidence>
<feature type="domain" description="4Fe-4S ferredoxin-type" evidence="14">
    <location>
        <begin position="100"/>
        <end position="129"/>
    </location>
</feature>
<dbReference type="EMBL" id="CP002364">
    <property type="protein sequence ID" value="ADW18014.1"/>
    <property type="molecule type" value="Genomic_DNA"/>
</dbReference>
<dbReference type="SUPFAM" id="SSF54862">
    <property type="entry name" value="4Fe-4S ferredoxins"/>
    <property type="match status" value="1"/>
</dbReference>
<organism evidence="15 16">
    <name type="scientific">Desulfobulbus propionicus (strain ATCC 33891 / DSM 2032 / VKM B-1956 / 1pr3)</name>
    <dbReference type="NCBI Taxonomy" id="577650"/>
    <lineage>
        <taxon>Bacteria</taxon>
        <taxon>Pseudomonadati</taxon>
        <taxon>Thermodesulfobacteriota</taxon>
        <taxon>Desulfobulbia</taxon>
        <taxon>Desulfobulbales</taxon>
        <taxon>Desulfobulbaceae</taxon>
        <taxon>Desulfobulbus</taxon>
    </lineage>
</organism>
<feature type="binding site" evidence="12">
    <location>
        <position position="119"/>
    </location>
    <ligand>
        <name>[4Fe-4S] cluster</name>
        <dbReference type="ChEBI" id="CHEBI:49883"/>
        <label>1</label>
    </ligand>
</feature>
<feature type="binding site" evidence="12">
    <location>
        <position position="78"/>
    </location>
    <ligand>
        <name>[4Fe-4S] cluster</name>
        <dbReference type="ChEBI" id="CHEBI:49883"/>
        <label>2</label>
    </ligand>
</feature>
<accession>A0A7U3YMA8</accession>
<keyword evidence="10 12" id="KW-0830">Ubiquinone</keyword>
<comment type="subunit">
    <text evidence="12">NDH-1 is composed of 14 different subunits. Subunits NuoA, H, J, K, L, M, N constitute the membrane sector of the complex.</text>
</comment>
<comment type="similarity">
    <text evidence="12">Belongs to the complex I 23 kDa subunit family.</text>
</comment>
<feature type="region of interest" description="Disordered" evidence="13">
    <location>
        <begin position="181"/>
        <end position="212"/>
    </location>
</feature>
<proteinExistence type="inferred from homology"/>
<evidence type="ECO:0000313" key="16">
    <source>
        <dbReference type="Proteomes" id="UP000006365"/>
    </source>
</evidence>
<comment type="subcellular location">
    <subcellularLocation>
        <location evidence="12">Cell inner membrane</location>
        <topology evidence="12">Peripheral membrane protein</topology>
    </subcellularLocation>
</comment>
<dbReference type="GO" id="GO:0051539">
    <property type="term" value="F:4 iron, 4 sulfur cluster binding"/>
    <property type="evidence" value="ECO:0007669"/>
    <property type="project" value="UniProtKB-KW"/>
</dbReference>